<dbReference type="Proteomes" id="UP001597163">
    <property type="component" value="Unassembled WGS sequence"/>
</dbReference>
<comment type="caution">
    <text evidence="1">The sequence shown here is derived from an EMBL/GenBank/DDBJ whole genome shotgun (WGS) entry which is preliminary data.</text>
</comment>
<gene>
    <name evidence="1" type="ORF">ACFQ2E_11880</name>
</gene>
<organism evidence="1 2">
    <name type="scientific">Hwangdonia seohaensis</name>
    <dbReference type="NCBI Taxonomy" id="1240727"/>
    <lineage>
        <taxon>Bacteria</taxon>
        <taxon>Pseudomonadati</taxon>
        <taxon>Bacteroidota</taxon>
        <taxon>Flavobacteriia</taxon>
        <taxon>Flavobacteriales</taxon>
        <taxon>Flavobacteriaceae</taxon>
        <taxon>Hwangdonia</taxon>
    </lineage>
</organism>
<proteinExistence type="predicted"/>
<evidence type="ECO:0000313" key="2">
    <source>
        <dbReference type="Proteomes" id="UP001597163"/>
    </source>
</evidence>
<keyword evidence="2" id="KW-1185">Reference proteome</keyword>
<evidence type="ECO:0000313" key="1">
    <source>
        <dbReference type="EMBL" id="MFD1163123.1"/>
    </source>
</evidence>
<accession>A0ABW3RE21</accession>
<name>A0ABW3RE21_9FLAO</name>
<sequence length="168" mass="19765">MSLIFGIVALFQIVKLISERKNLTKFRVLKVIVFILLFILTFHRKIPNGIIEKTDWTILKNKRTEIVQQIKRNEIKGKGISGNGIFELPFEFPIVSNGGNDVWVYKNKENNSVTVQFWVFRNFFDSPSTLFVYSDDKGRIADLEQKLKENPKNNWKLDKNWYRIYGGF</sequence>
<protein>
    <submittedName>
        <fullName evidence="1">Uncharacterized protein</fullName>
    </submittedName>
</protein>
<reference evidence="2" key="1">
    <citation type="journal article" date="2019" name="Int. J. Syst. Evol. Microbiol.">
        <title>The Global Catalogue of Microorganisms (GCM) 10K type strain sequencing project: providing services to taxonomists for standard genome sequencing and annotation.</title>
        <authorList>
            <consortium name="The Broad Institute Genomics Platform"/>
            <consortium name="The Broad Institute Genome Sequencing Center for Infectious Disease"/>
            <person name="Wu L."/>
            <person name="Ma J."/>
        </authorList>
    </citation>
    <scope>NUCLEOTIDE SEQUENCE [LARGE SCALE GENOMIC DNA]</scope>
    <source>
        <strain evidence="2">CCUG 63246</strain>
    </source>
</reference>
<dbReference type="EMBL" id="JBHTLJ010000003">
    <property type="protein sequence ID" value="MFD1163123.1"/>
    <property type="molecule type" value="Genomic_DNA"/>
</dbReference>